<dbReference type="KEGG" id="vde:111246657"/>
<evidence type="ECO:0000313" key="3">
    <source>
        <dbReference type="Proteomes" id="UP000594260"/>
    </source>
</evidence>
<dbReference type="RefSeq" id="XP_022652340.1">
    <property type="nucleotide sequence ID" value="XM_022796605.1"/>
</dbReference>
<feature type="transmembrane region" description="Helical" evidence="1">
    <location>
        <begin position="20"/>
        <end position="42"/>
    </location>
</feature>
<protein>
    <submittedName>
        <fullName evidence="2">Uncharacterized protein</fullName>
    </submittedName>
</protein>
<dbReference type="AlphaFoldDB" id="A0A7M7JLP2"/>
<dbReference type="EnsemblMetazoa" id="XM_022796614">
    <property type="protein sequence ID" value="XP_022652349"/>
    <property type="gene ID" value="LOC111246657"/>
</dbReference>
<keyword evidence="1" id="KW-0472">Membrane</keyword>
<reference evidence="2" key="1">
    <citation type="submission" date="2021-01" db="UniProtKB">
        <authorList>
            <consortium name="EnsemblMetazoa"/>
        </authorList>
    </citation>
    <scope>IDENTIFICATION</scope>
</reference>
<feature type="transmembrane region" description="Helical" evidence="1">
    <location>
        <begin position="54"/>
        <end position="77"/>
    </location>
</feature>
<dbReference type="InterPro" id="IPR032055">
    <property type="entry name" value="TMEM72"/>
</dbReference>
<dbReference type="EnsemblMetazoa" id="XM_022796624">
    <property type="protein sequence ID" value="XP_022652359"/>
    <property type="gene ID" value="LOC111246657"/>
</dbReference>
<dbReference type="Pfam" id="PF16054">
    <property type="entry name" value="TMEM72"/>
    <property type="match status" value="1"/>
</dbReference>
<dbReference type="Proteomes" id="UP000594260">
    <property type="component" value="Unplaced"/>
</dbReference>
<keyword evidence="3" id="KW-1185">Reference proteome</keyword>
<keyword evidence="1" id="KW-1133">Transmembrane helix</keyword>
<dbReference type="OrthoDB" id="5946061at2759"/>
<dbReference type="InParanoid" id="A0A7M7JLP2"/>
<evidence type="ECO:0000256" key="1">
    <source>
        <dbReference type="SAM" id="Phobius"/>
    </source>
</evidence>
<dbReference type="EnsemblMetazoa" id="XM_022796605">
    <property type="protein sequence ID" value="XP_022652340"/>
    <property type="gene ID" value="LOC111246657"/>
</dbReference>
<dbReference type="RefSeq" id="XP_022652349.1">
    <property type="nucleotide sequence ID" value="XM_022796614.1"/>
</dbReference>
<dbReference type="RefSeq" id="XP_022652359.1">
    <property type="nucleotide sequence ID" value="XM_022796624.1"/>
</dbReference>
<proteinExistence type="predicted"/>
<name>A0A7M7JLP2_VARDE</name>
<sequence>MLERTYGDTSPLWVEESAQLLDILIPVLHFTGVLTTIVLWGVSIELIVRHSALGFFLTVCALLTTVFELAFFVDFWLEMHNRSEAWRWWRCVRCLDFLPKAGLYATLAILCFVYQHGGDIWLPILAGVMSIVLAVNYLIVGLLIYARIKREQDYPAFEVDLSFPEPASLIQQEEIILL</sequence>
<dbReference type="PANTHER" id="PTHR28474:SF1">
    <property type="entry name" value="TRANSMEMBRANE PROTEIN 72"/>
    <property type="match status" value="1"/>
</dbReference>
<feature type="transmembrane region" description="Helical" evidence="1">
    <location>
        <begin position="121"/>
        <end position="145"/>
    </location>
</feature>
<dbReference type="PANTHER" id="PTHR28474">
    <property type="entry name" value="TRANSMEMBRANE PROTEIN 72"/>
    <property type="match status" value="1"/>
</dbReference>
<organism evidence="2 3">
    <name type="scientific">Varroa destructor</name>
    <name type="common">Honeybee mite</name>
    <dbReference type="NCBI Taxonomy" id="109461"/>
    <lineage>
        <taxon>Eukaryota</taxon>
        <taxon>Metazoa</taxon>
        <taxon>Ecdysozoa</taxon>
        <taxon>Arthropoda</taxon>
        <taxon>Chelicerata</taxon>
        <taxon>Arachnida</taxon>
        <taxon>Acari</taxon>
        <taxon>Parasitiformes</taxon>
        <taxon>Mesostigmata</taxon>
        <taxon>Gamasina</taxon>
        <taxon>Dermanyssoidea</taxon>
        <taxon>Varroidae</taxon>
        <taxon>Varroa</taxon>
    </lineage>
</organism>
<evidence type="ECO:0000313" key="2">
    <source>
        <dbReference type="EnsemblMetazoa" id="XP_022652359"/>
    </source>
</evidence>
<accession>A0A7M7JLP2</accession>
<dbReference type="GeneID" id="111246657"/>
<keyword evidence="1" id="KW-0812">Transmembrane</keyword>